<feature type="domain" description="Guanylate cyclase" evidence="1">
    <location>
        <begin position="2"/>
        <end position="105"/>
    </location>
</feature>
<protein>
    <submittedName>
        <fullName evidence="2">Adenylate/guanylate cyclase domain-containing protein</fullName>
    </submittedName>
</protein>
<dbReference type="OrthoDB" id="4624147at2"/>
<accession>A0A1Q4HWV8</accession>
<dbReference type="PANTHER" id="PTHR47691">
    <property type="entry name" value="REGULATOR-RELATED"/>
    <property type="match status" value="1"/>
</dbReference>
<dbReference type="SUPFAM" id="SSF52540">
    <property type="entry name" value="P-loop containing nucleoside triphosphate hydrolases"/>
    <property type="match status" value="1"/>
</dbReference>
<dbReference type="Proteomes" id="UP000186438">
    <property type="component" value="Unassembled WGS sequence"/>
</dbReference>
<dbReference type="EMBL" id="MPNT01000007">
    <property type="protein sequence ID" value="OJZ74163.1"/>
    <property type="molecule type" value="Genomic_DNA"/>
</dbReference>
<dbReference type="Gene3D" id="3.40.50.300">
    <property type="entry name" value="P-loop containing nucleotide triphosphate hydrolases"/>
    <property type="match status" value="1"/>
</dbReference>
<dbReference type="InterPro" id="IPR011990">
    <property type="entry name" value="TPR-like_helical_dom_sf"/>
</dbReference>
<dbReference type="GO" id="GO:0035556">
    <property type="term" value="P:intracellular signal transduction"/>
    <property type="evidence" value="ECO:0007669"/>
    <property type="project" value="InterPro"/>
</dbReference>
<keyword evidence="3" id="KW-1185">Reference proteome</keyword>
<dbReference type="Gene3D" id="3.30.70.1230">
    <property type="entry name" value="Nucleotide cyclase"/>
    <property type="match status" value="2"/>
</dbReference>
<organism evidence="2 3">
    <name type="scientific">Mycobacterium paraffinicum</name>
    <dbReference type="NCBI Taxonomy" id="53378"/>
    <lineage>
        <taxon>Bacteria</taxon>
        <taxon>Bacillati</taxon>
        <taxon>Actinomycetota</taxon>
        <taxon>Actinomycetes</taxon>
        <taxon>Mycobacteriales</taxon>
        <taxon>Mycobacteriaceae</taxon>
        <taxon>Mycobacterium</taxon>
    </lineage>
</organism>
<evidence type="ECO:0000313" key="2">
    <source>
        <dbReference type="EMBL" id="OJZ74163.1"/>
    </source>
</evidence>
<name>A0A1Q4HWV8_9MYCO</name>
<evidence type="ECO:0000259" key="1">
    <source>
        <dbReference type="PROSITE" id="PS50125"/>
    </source>
</evidence>
<dbReference type="InterPro" id="IPR029787">
    <property type="entry name" value="Nucleotide_cyclase"/>
</dbReference>
<reference evidence="2 3" key="1">
    <citation type="submission" date="2016-11" db="EMBL/GenBank/DDBJ databases">
        <title>Genome sequences of unsequenced Mycobacteria.</title>
        <authorList>
            <person name="Greninger A.L."/>
            <person name="Fang F."/>
            <person name="Jerome K.R."/>
        </authorList>
    </citation>
    <scope>NUCLEOTIDE SEQUENCE [LARGE SCALE GENOMIC DNA]</scope>
    <source>
        <strain evidence="2 3">M11</strain>
    </source>
</reference>
<dbReference type="PROSITE" id="PS50125">
    <property type="entry name" value="GUANYLATE_CYCLASE_2"/>
    <property type="match status" value="1"/>
</dbReference>
<dbReference type="CDD" id="cd07302">
    <property type="entry name" value="CHD"/>
    <property type="match status" value="1"/>
</dbReference>
<dbReference type="GO" id="GO:0009190">
    <property type="term" value="P:cyclic nucleotide biosynthetic process"/>
    <property type="evidence" value="ECO:0007669"/>
    <property type="project" value="InterPro"/>
</dbReference>
<dbReference type="STRING" id="53378.BRW65_10085"/>
<proteinExistence type="predicted"/>
<gene>
    <name evidence="2" type="ORF">BRW65_10085</name>
</gene>
<dbReference type="PANTHER" id="PTHR47691:SF3">
    <property type="entry name" value="HTH-TYPE TRANSCRIPTIONAL REGULATOR RV0890C-RELATED"/>
    <property type="match status" value="1"/>
</dbReference>
<dbReference type="AlphaFoldDB" id="A0A1Q4HWV8"/>
<evidence type="ECO:0000313" key="3">
    <source>
        <dbReference type="Proteomes" id="UP000186438"/>
    </source>
</evidence>
<dbReference type="Pfam" id="PF25872">
    <property type="entry name" value="HTH_77"/>
    <property type="match status" value="1"/>
</dbReference>
<sequence>MTFLFTDVEGSTRRWEADADAMRVALAAHDGALRKAIEAHGGWLFKHTGDGVCAAFASPRAAVDAAVAAQRALELPVRMGLATGEAELRDGDYFGAVLNRAARVMAAGHGGQVLIADSTAGLLTGVDLVDLGPRRLRDVPMPVGVFQVRAPGLRSSFPPLRALDSTPGNLRPMGTSLVGREAAIADIEAAVKARRLVTLTGVGGVGKTRLALEVAARLADEFPDGAWLFELAAVTDPAAVPDAVAAVLGITQQPGKTVGASVAAALEDRVRLLVFDNCEHILDAAADLIEAILAHSTTVRILATSREGLGIPDEQVWPVRPLDAAAGIDSAAVALFAERAQSISAGFTMTDGGEAAAVTEICQRLDGIPLAIELAASRMASMTASEVRDRIDHRFRLLVGSRRGLERHHTLRHAVAWSYDLLGDAEKTVLDRCSVFAGGFDLESACAVMGSDDDYVILDLLDALVRKSLLIADRSSGRTRFSMLETIRQFAEEQLVASGTAEEVRDAHARHFAGREAGIMALWDSPRQREAYAWLTVELANLRTAFRWATDHDDLDAGAAIAAYAGLLGPFLENYEPIAWAEELVGALRAVDHPRLAAVCVSASLCVLVGRFQEAVRYSEVGQTVIAAATDKVSYFGEPFLGSAYLFVGQPERYLELCRAQVRRSGDANTFGMANLVFALAVCGAADEAMATGVGLIDAAEATGNPWVLAYALFAYGYAVRATDPTTALAALRRTLLVARDSGNRFFETQFPYWAAGLVAEQGDPGAAVDHLAVAIRNNHESGNIGMLFNALGVLAVVLDRLGRYEPASTIAGLAAVSPMAATTLPELGAMIAHLRKVLGDQTYETLAREGEKMTTAEMVTYAYDQIDRARTEFEQPR</sequence>
<comment type="caution">
    <text evidence="2">The sequence shown here is derived from an EMBL/GenBank/DDBJ whole genome shotgun (WGS) entry which is preliminary data.</text>
</comment>
<dbReference type="SUPFAM" id="SSF55073">
    <property type="entry name" value="Nucleotide cyclase"/>
    <property type="match status" value="1"/>
</dbReference>
<dbReference type="GO" id="GO:0004016">
    <property type="term" value="F:adenylate cyclase activity"/>
    <property type="evidence" value="ECO:0007669"/>
    <property type="project" value="UniProtKB-ARBA"/>
</dbReference>
<dbReference type="InterPro" id="IPR027417">
    <property type="entry name" value="P-loop_NTPase"/>
</dbReference>
<dbReference type="SUPFAM" id="SSF48452">
    <property type="entry name" value="TPR-like"/>
    <property type="match status" value="1"/>
</dbReference>
<dbReference type="InterPro" id="IPR058852">
    <property type="entry name" value="HTH_77"/>
</dbReference>
<dbReference type="InterPro" id="IPR001054">
    <property type="entry name" value="A/G_cyclase"/>
</dbReference>